<sequence>MGIIFGVRMLIRMILCYLRSRSQHVMRLSICGSVDDANNTLGRWFEGNKHGSSEVYKFFMNLALEACYLEDLYSAKTPFIFWVLAHKKLLTGDHKQYIDNKLCALCHDALESKELWSKIKLLMGVK</sequence>
<evidence type="ECO:0000313" key="2">
    <source>
        <dbReference type="EMBL" id="KZV17024.1"/>
    </source>
</evidence>
<keyword evidence="1" id="KW-0732">Signal</keyword>
<protein>
    <submittedName>
        <fullName evidence="2">Ribonuclease H protein</fullName>
    </submittedName>
</protein>
<feature type="signal peptide" evidence="1">
    <location>
        <begin position="1"/>
        <end position="16"/>
    </location>
</feature>
<name>A0A2Z7A631_9LAMI</name>
<feature type="chain" id="PRO_5016455729" evidence="1">
    <location>
        <begin position="17"/>
        <end position="126"/>
    </location>
</feature>
<proteinExistence type="predicted"/>
<dbReference type="EMBL" id="KV018468">
    <property type="protein sequence ID" value="KZV17024.1"/>
    <property type="molecule type" value="Genomic_DNA"/>
</dbReference>
<dbReference type="AlphaFoldDB" id="A0A2Z7A631"/>
<keyword evidence="3" id="KW-1185">Reference proteome</keyword>
<dbReference type="Proteomes" id="UP000250235">
    <property type="component" value="Unassembled WGS sequence"/>
</dbReference>
<reference evidence="2 3" key="1">
    <citation type="journal article" date="2015" name="Proc. Natl. Acad. Sci. U.S.A.">
        <title>The resurrection genome of Boea hygrometrica: A blueprint for survival of dehydration.</title>
        <authorList>
            <person name="Xiao L."/>
            <person name="Yang G."/>
            <person name="Zhang L."/>
            <person name="Yang X."/>
            <person name="Zhao S."/>
            <person name="Ji Z."/>
            <person name="Zhou Q."/>
            <person name="Hu M."/>
            <person name="Wang Y."/>
            <person name="Chen M."/>
            <person name="Xu Y."/>
            <person name="Jin H."/>
            <person name="Xiao X."/>
            <person name="Hu G."/>
            <person name="Bao F."/>
            <person name="Hu Y."/>
            <person name="Wan P."/>
            <person name="Li L."/>
            <person name="Deng X."/>
            <person name="Kuang T."/>
            <person name="Xiang C."/>
            <person name="Zhu J.K."/>
            <person name="Oliver M.J."/>
            <person name="He Y."/>
        </authorList>
    </citation>
    <scope>NUCLEOTIDE SEQUENCE [LARGE SCALE GENOMIC DNA]</scope>
    <source>
        <strain evidence="3">cv. XS01</strain>
    </source>
</reference>
<evidence type="ECO:0000256" key="1">
    <source>
        <dbReference type="SAM" id="SignalP"/>
    </source>
</evidence>
<organism evidence="2 3">
    <name type="scientific">Dorcoceras hygrometricum</name>
    <dbReference type="NCBI Taxonomy" id="472368"/>
    <lineage>
        <taxon>Eukaryota</taxon>
        <taxon>Viridiplantae</taxon>
        <taxon>Streptophyta</taxon>
        <taxon>Embryophyta</taxon>
        <taxon>Tracheophyta</taxon>
        <taxon>Spermatophyta</taxon>
        <taxon>Magnoliopsida</taxon>
        <taxon>eudicotyledons</taxon>
        <taxon>Gunneridae</taxon>
        <taxon>Pentapetalae</taxon>
        <taxon>asterids</taxon>
        <taxon>lamiids</taxon>
        <taxon>Lamiales</taxon>
        <taxon>Gesneriaceae</taxon>
        <taxon>Didymocarpoideae</taxon>
        <taxon>Trichosporeae</taxon>
        <taxon>Loxocarpinae</taxon>
        <taxon>Dorcoceras</taxon>
    </lineage>
</organism>
<evidence type="ECO:0000313" key="3">
    <source>
        <dbReference type="Proteomes" id="UP000250235"/>
    </source>
</evidence>
<gene>
    <name evidence="2" type="ORF">F511_20823</name>
</gene>
<accession>A0A2Z7A631</accession>